<evidence type="ECO:0000256" key="8">
    <source>
        <dbReference type="ARBA" id="ARBA00022833"/>
    </source>
</evidence>
<comment type="similarity">
    <text evidence="2 14">Belongs to the peptidase M14 family.</text>
</comment>
<organism evidence="17 18">
    <name type="scientific">Phytomonospora endophytica</name>
    <dbReference type="NCBI Taxonomy" id="714109"/>
    <lineage>
        <taxon>Bacteria</taxon>
        <taxon>Bacillati</taxon>
        <taxon>Actinomycetota</taxon>
        <taxon>Actinomycetes</taxon>
        <taxon>Micromonosporales</taxon>
        <taxon>Micromonosporaceae</taxon>
        <taxon>Phytomonospora</taxon>
    </lineage>
</organism>
<evidence type="ECO:0000256" key="5">
    <source>
        <dbReference type="ARBA" id="ARBA00022723"/>
    </source>
</evidence>
<accession>A0A841FKW1</accession>
<evidence type="ECO:0000256" key="2">
    <source>
        <dbReference type="ARBA" id="ARBA00005988"/>
    </source>
</evidence>
<dbReference type="SMART" id="SM00631">
    <property type="entry name" value="Zn_pept"/>
    <property type="match status" value="1"/>
</dbReference>
<evidence type="ECO:0000256" key="6">
    <source>
        <dbReference type="ARBA" id="ARBA00022729"/>
    </source>
</evidence>
<feature type="chain" id="PRO_5032659963" description="Zinc carboxypeptidase" evidence="15">
    <location>
        <begin position="28"/>
        <end position="437"/>
    </location>
</feature>
<feature type="domain" description="Peptidase M14" evidence="16">
    <location>
        <begin position="106"/>
        <end position="432"/>
    </location>
</feature>
<comment type="cofactor">
    <cofactor evidence="1">
        <name>Zn(2+)</name>
        <dbReference type="ChEBI" id="CHEBI:29105"/>
    </cofactor>
</comment>
<protein>
    <recommendedName>
        <fullName evidence="13">Zinc carboxypeptidase</fullName>
        <ecNumber evidence="12">3.4.17.18</ecNumber>
    </recommendedName>
</protein>
<dbReference type="GO" id="GO:0005615">
    <property type="term" value="C:extracellular space"/>
    <property type="evidence" value="ECO:0007669"/>
    <property type="project" value="TreeGrafter"/>
</dbReference>
<dbReference type="InterPro" id="IPR000834">
    <property type="entry name" value="Peptidase_M14"/>
</dbReference>
<feature type="active site" description="Proton donor/acceptor" evidence="14">
    <location>
        <position position="395"/>
    </location>
</feature>
<dbReference type="Pfam" id="PF00246">
    <property type="entry name" value="Peptidase_M14"/>
    <property type="match status" value="1"/>
</dbReference>
<evidence type="ECO:0000256" key="10">
    <source>
        <dbReference type="ARBA" id="ARBA00050859"/>
    </source>
</evidence>
<comment type="function">
    <text evidence="11">Carboxypeptidase that possesses the specificities of both mammalian Cpase A and B. Thus shows broad substrate specificity, being able to cleave Cbz-Gly-Leu, Cbz-Gly-Val, Cbz-Gly-Phe, Cbz-Gly-Lys and Bz-Gly-Arg in vitro.</text>
</comment>
<evidence type="ECO:0000313" key="17">
    <source>
        <dbReference type="EMBL" id="MBB6033827.1"/>
    </source>
</evidence>
<keyword evidence="3" id="KW-0121">Carboxypeptidase</keyword>
<dbReference type="GO" id="GO:0006508">
    <property type="term" value="P:proteolysis"/>
    <property type="evidence" value="ECO:0007669"/>
    <property type="project" value="UniProtKB-KW"/>
</dbReference>
<name>A0A841FKW1_9ACTN</name>
<evidence type="ECO:0000259" key="16">
    <source>
        <dbReference type="PROSITE" id="PS52035"/>
    </source>
</evidence>
<keyword evidence="9" id="KW-0482">Metalloprotease</keyword>
<dbReference type="PANTHER" id="PTHR11705">
    <property type="entry name" value="PROTEASE FAMILY M14 CARBOXYPEPTIDASE A,B"/>
    <property type="match status" value="1"/>
</dbReference>
<keyword evidence="5" id="KW-0479">Metal-binding</keyword>
<keyword evidence="18" id="KW-1185">Reference proteome</keyword>
<evidence type="ECO:0000256" key="9">
    <source>
        <dbReference type="ARBA" id="ARBA00023049"/>
    </source>
</evidence>
<evidence type="ECO:0000256" key="7">
    <source>
        <dbReference type="ARBA" id="ARBA00022801"/>
    </source>
</evidence>
<evidence type="ECO:0000256" key="15">
    <source>
        <dbReference type="SAM" id="SignalP"/>
    </source>
</evidence>
<keyword evidence="4" id="KW-0645">Protease</keyword>
<comment type="catalytic activity">
    <reaction evidence="10">
        <text>Releases a C-terminal residue, which may be hydrophobic or positively charged.</text>
        <dbReference type="EC" id="3.4.17.18"/>
    </reaction>
</comment>
<sequence>MQHRRLFTTAAIAALTLALTPTTAATAAPDTTPYYWNITGPAATLTTLGDHDLDIAHTEPDGSATVIADTATARDLKNQGLDVSFIDTVYKPVPPGTQAADTYYGGYHTTTAHETHLTQVAATYPTLATVYDIGDSWRKTQGLGGHDIKAICITKKQTGDCSLAPQSTKPRFSMIAQIHARELATGEVAWKFIDLLTTGYGTNPRITALLDTTEIWIVPIANPDGVDIVATGGNNPKLQRKNAHTGGGCTGTSIGVDLNRNSTFKWGGGGSSSSPCSEVYRGATAGSEPETRALENWFKAIHPDQRGTGDTTPAPSTARDVMITLHSYGGYVVIPWGWTAADAPNDTALRTLGQNMAASNGYYVGNGPETVGYTSAGVTDDFTYGVLGVASYTFEMGADFGTCGGFTPAYSCINSQIWPGNRDALLTGAEAADSPYN</sequence>
<dbReference type="EMBL" id="JACHGT010000003">
    <property type="protein sequence ID" value="MBB6033827.1"/>
    <property type="molecule type" value="Genomic_DNA"/>
</dbReference>
<reference evidence="17 18" key="1">
    <citation type="submission" date="2020-08" db="EMBL/GenBank/DDBJ databases">
        <title>Genomic Encyclopedia of Type Strains, Phase IV (KMG-IV): sequencing the most valuable type-strain genomes for metagenomic binning, comparative biology and taxonomic classification.</title>
        <authorList>
            <person name="Goeker M."/>
        </authorList>
    </citation>
    <scope>NUCLEOTIDE SEQUENCE [LARGE SCALE GENOMIC DNA]</scope>
    <source>
        <strain evidence="17 18">YIM 65646</strain>
    </source>
</reference>
<dbReference type="EC" id="3.4.17.18" evidence="12"/>
<keyword evidence="7" id="KW-0378">Hydrolase</keyword>
<evidence type="ECO:0000256" key="4">
    <source>
        <dbReference type="ARBA" id="ARBA00022670"/>
    </source>
</evidence>
<dbReference type="Gene3D" id="3.40.630.10">
    <property type="entry name" value="Zn peptidases"/>
    <property type="match status" value="1"/>
</dbReference>
<keyword evidence="8" id="KW-0862">Zinc</keyword>
<feature type="signal peptide" evidence="15">
    <location>
        <begin position="1"/>
        <end position="27"/>
    </location>
</feature>
<proteinExistence type="inferred from homology"/>
<evidence type="ECO:0000313" key="18">
    <source>
        <dbReference type="Proteomes" id="UP000548476"/>
    </source>
</evidence>
<keyword evidence="6 15" id="KW-0732">Signal</keyword>
<evidence type="ECO:0000256" key="12">
    <source>
        <dbReference type="ARBA" id="ARBA00066554"/>
    </source>
</evidence>
<dbReference type="PROSITE" id="PS52035">
    <property type="entry name" value="PEPTIDASE_M14"/>
    <property type="match status" value="1"/>
</dbReference>
<evidence type="ECO:0000256" key="13">
    <source>
        <dbReference type="ARBA" id="ARBA00074273"/>
    </source>
</evidence>
<evidence type="ECO:0000256" key="3">
    <source>
        <dbReference type="ARBA" id="ARBA00022645"/>
    </source>
</evidence>
<gene>
    <name evidence="17" type="ORF">HNR73_001677</name>
</gene>
<evidence type="ECO:0000256" key="1">
    <source>
        <dbReference type="ARBA" id="ARBA00001947"/>
    </source>
</evidence>
<dbReference type="FunFam" id="3.40.630.10:FF:000084">
    <property type="entry name" value="Carboxypeptidase B2"/>
    <property type="match status" value="1"/>
</dbReference>
<dbReference type="PANTHER" id="PTHR11705:SF143">
    <property type="entry name" value="SLL0236 PROTEIN"/>
    <property type="match status" value="1"/>
</dbReference>
<dbReference type="Proteomes" id="UP000548476">
    <property type="component" value="Unassembled WGS sequence"/>
</dbReference>
<dbReference type="AlphaFoldDB" id="A0A841FKW1"/>
<comment type="caution">
    <text evidence="17">The sequence shown here is derived from an EMBL/GenBank/DDBJ whole genome shotgun (WGS) entry which is preliminary data.</text>
</comment>
<dbReference type="SUPFAM" id="SSF53187">
    <property type="entry name" value="Zn-dependent exopeptidases"/>
    <property type="match status" value="1"/>
</dbReference>
<evidence type="ECO:0000256" key="14">
    <source>
        <dbReference type="PROSITE-ProRule" id="PRU01379"/>
    </source>
</evidence>
<dbReference type="GO" id="GO:0008270">
    <property type="term" value="F:zinc ion binding"/>
    <property type="evidence" value="ECO:0007669"/>
    <property type="project" value="InterPro"/>
</dbReference>
<dbReference type="RefSeq" id="WP_203685809.1">
    <property type="nucleotide sequence ID" value="NZ_BONT01000013.1"/>
</dbReference>
<evidence type="ECO:0000256" key="11">
    <source>
        <dbReference type="ARBA" id="ARBA00055464"/>
    </source>
</evidence>
<dbReference type="GO" id="GO:0004181">
    <property type="term" value="F:metallocarboxypeptidase activity"/>
    <property type="evidence" value="ECO:0007669"/>
    <property type="project" value="InterPro"/>
</dbReference>